<organism evidence="1">
    <name type="scientific">Podoviridae sp. ct8Lf7</name>
    <dbReference type="NCBI Taxonomy" id="2827723"/>
    <lineage>
        <taxon>Viruses</taxon>
        <taxon>Duplodnaviria</taxon>
        <taxon>Heunggongvirae</taxon>
        <taxon>Uroviricota</taxon>
        <taxon>Caudoviricetes</taxon>
    </lineage>
</organism>
<name>A0A8S5S0X1_9CAUD</name>
<sequence length="46" mass="4884">MVLAVAAEVEEHAFGLPAFKYMGTVAEPIVELPNLLAVVAVSEEVE</sequence>
<accession>A0A8S5S0X1</accession>
<reference evidence="1" key="1">
    <citation type="journal article" date="2021" name="Proc. Natl. Acad. Sci. U.S.A.">
        <title>A Catalog of Tens of Thousands of Viruses from Human Metagenomes Reveals Hidden Associations with Chronic Diseases.</title>
        <authorList>
            <person name="Tisza M.J."/>
            <person name="Buck C.B."/>
        </authorList>
    </citation>
    <scope>NUCLEOTIDE SEQUENCE</scope>
    <source>
        <strain evidence="1">Ct8Lf7</strain>
    </source>
</reference>
<proteinExistence type="predicted"/>
<dbReference type="EMBL" id="BK032511">
    <property type="protein sequence ID" value="DAF44443.1"/>
    <property type="molecule type" value="Genomic_DNA"/>
</dbReference>
<protein>
    <submittedName>
        <fullName evidence="1">Uncharacterized protein</fullName>
    </submittedName>
</protein>
<evidence type="ECO:0000313" key="1">
    <source>
        <dbReference type="EMBL" id="DAF44443.1"/>
    </source>
</evidence>